<reference evidence="1 2" key="1">
    <citation type="journal article" date="2021" name="G3 (Bethesda)">
        <title>Genomic diversity, chromosomal rearrangements, and interspecies hybridization in the ogataea polymorpha species complex.</title>
        <authorList>
            <person name="Hanson S.J."/>
            <person name="Cinneide E.O."/>
            <person name="Salzberg L.I."/>
            <person name="Wolfe K.H."/>
            <person name="McGowan J."/>
            <person name="Fitzpatrick D.A."/>
            <person name="Matlin K."/>
        </authorList>
    </citation>
    <scope>NUCLEOTIDE SEQUENCE [LARGE SCALE GENOMIC DNA]</scope>
    <source>
        <strain evidence="1">51-138</strain>
    </source>
</reference>
<accession>A0ABQ7RYQ0</accession>
<keyword evidence="2" id="KW-1185">Reference proteome</keyword>
<evidence type="ECO:0008006" key="3">
    <source>
        <dbReference type="Google" id="ProtNLM"/>
    </source>
</evidence>
<dbReference type="Proteomes" id="UP001197328">
    <property type="component" value="Unassembled WGS sequence"/>
</dbReference>
<evidence type="ECO:0000313" key="1">
    <source>
        <dbReference type="EMBL" id="KAG7850147.1"/>
    </source>
</evidence>
<proteinExistence type="predicted"/>
<dbReference type="EMBL" id="JAHLVD010000004">
    <property type="protein sequence ID" value="KAG7850147.1"/>
    <property type="molecule type" value="Genomic_DNA"/>
</dbReference>
<gene>
    <name evidence="1" type="ORF">KL940_001707</name>
</gene>
<protein>
    <recommendedName>
        <fullName evidence="3">Cleavage/polyadenylation specificity factor A subunit N-terminal domain-containing protein</fullName>
    </recommendedName>
</protein>
<comment type="caution">
    <text evidence="1">The sequence shown here is derived from an EMBL/GenBank/DDBJ whole genome shotgun (WGS) entry which is preliminary data.</text>
</comment>
<sequence>MEVYGETAEIAQRYVRWLNYVVINFGSQIVIYGTNLKPVKKLLIPDTNLYHMVVIERYLLLIVDIVREPSTIVLTWDKEHIEIAHCGHDIKKHKNRFQDGGKSLIDGYMTGWMLVHAQTTLYRIYLNARKINFQPYADDGVLELGPDFFSQIQRNVLLMYVVHHKTLCLPWVHRKTAILEEQLITCSNGFDSRFYKLSSSNSRLLGLARTHDGNIRKIIPIGERHLLIVSKKIRVVLSSSACNKYGALGCDEGLEIYCSNDNILDVLFIREGHAIICDQKKGLLLLSYKVKKSDFNYKLKFVGEYIKARQVLKLNNHKYLAISRSNVIMFQFTKRSRLEVQGILREQSFVPVTNLLTESKAVNSSSKNCTSIFVEAFQDDTTHLTSIKMRSKLKIEQTKIPVLASMCEIYPIDVNHLLSRCLDGYLHDLILKGDTVIFKSHPVKITELENVIGVGANVMVTTKCAIQVSTNNVLSTFMGNALSYEFTSSYGVILTSSMLYIFMLQPNPHVIHKVACSSTHISIYESSDKDLRILYDVHGILHYLKVNCANMIYVRSGTGQADTQDLMLLNNDIFASLTSCGTLYFKKLNTFDDVSMIKLHDSCSRVRRINDTSFAAFSPLGTFVYLMTANIVESHFIQNTKGTLQFQVIGTSLYHLRKSELVISTIVPNFSSENVFHHLGPMYNTQFITIEQSHYLIYNDYEKAHLYDLSSEGSFASLDMPSIQNMYFYEGLKIGENLVADRCLVLLVAEVNELFDTSKCTLELVAVRVSQDPSLEKLFSVKPKYSNWSCLDWNQLRELLDARSDHQLQIQAIPGSWTICGNGRCC</sequence>
<organism evidence="1 2">
    <name type="scientific">Pichia angusta</name>
    <name type="common">Yeast</name>
    <name type="synonym">Hansenula polymorpha</name>
    <dbReference type="NCBI Taxonomy" id="870730"/>
    <lineage>
        <taxon>Eukaryota</taxon>
        <taxon>Fungi</taxon>
        <taxon>Dikarya</taxon>
        <taxon>Ascomycota</taxon>
        <taxon>Saccharomycotina</taxon>
        <taxon>Pichiomycetes</taxon>
        <taxon>Pichiales</taxon>
        <taxon>Pichiaceae</taxon>
        <taxon>Ogataea</taxon>
    </lineage>
</organism>
<name>A0ABQ7RYQ0_PICAN</name>
<evidence type="ECO:0000313" key="2">
    <source>
        <dbReference type="Proteomes" id="UP001197328"/>
    </source>
</evidence>